<dbReference type="Gene3D" id="1.10.455.10">
    <property type="entry name" value="Ribosomal protein S7 domain"/>
    <property type="match status" value="1"/>
</dbReference>
<dbReference type="InterPro" id="IPR023798">
    <property type="entry name" value="Ribosomal_uS7_dom"/>
</dbReference>
<dbReference type="InterPro" id="IPR005717">
    <property type="entry name" value="Ribosomal_uS7_bac/org-type"/>
</dbReference>
<keyword evidence="5 6" id="KW-0687">Ribonucleoprotein</keyword>
<dbReference type="NCBIfam" id="TIGR01029">
    <property type="entry name" value="rpsG_bact"/>
    <property type="match status" value="1"/>
</dbReference>
<dbReference type="AlphaFoldDB" id="A0A1G1Z542"/>
<comment type="subunit">
    <text evidence="6">Part of the 30S ribosomal subunit. Contacts proteins S9 and S11.</text>
</comment>
<keyword evidence="6" id="KW-0820">tRNA-binding</keyword>
<dbReference type="EMBL" id="MHIY01000017">
    <property type="protein sequence ID" value="OGY59758.1"/>
    <property type="molecule type" value="Genomic_DNA"/>
</dbReference>
<sequence length="159" mass="17910">MRKKRQYKRIHKPDVVHGNIAVTRFINYLMEGGKKTTAEKVMYDALDAIAKSTKLDGLEVFLKAMENVAPQVETMSRRVGGANYQIPEEVRPERKFVLAARWIIGAARAKKGKPMADKLAEELAAAYKNDGAAIKKKLDVHRMAEANRAFAHFARKRTA</sequence>
<comment type="similarity">
    <text evidence="1 6">Belongs to the universal ribosomal protein uS7 family.</text>
</comment>
<dbReference type="InterPro" id="IPR036823">
    <property type="entry name" value="Ribosomal_uS7_dom_sf"/>
</dbReference>
<evidence type="ECO:0000259" key="7">
    <source>
        <dbReference type="Pfam" id="PF00177"/>
    </source>
</evidence>
<dbReference type="GO" id="GO:0003735">
    <property type="term" value="F:structural constituent of ribosome"/>
    <property type="evidence" value="ECO:0007669"/>
    <property type="project" value="InterPro"/>
</dbReference>
<dbReference type="SUPFAM" id="SSF47973">
    <property type="entry name" value="Ribosomal protein S7"/>
    <property type="match status" value="1"/>
</dbReference>
<keyword evidence="4 6" id="KW-0689">Ribosomal protein</keyword>
<proteinExistence type="inferred from homology"/>
<dbReference type="HAMAP" id="MF_00480_B">
    <property type="entry name" value="Ribosomal_uS7_B"/>
    <property type="match status" value="1"/>
</dbReference>
<dbReference type="CDD" id="cd14869">
    <property type="entry name" value="uS7_Bacteria"/>
    <property type="match status" value="1"/>
</dbReference>
<dbReference type="InterPro" id="IPR000235">
    <property type="entry name" value="Ribosomal_uS7"/>
</dbReference>
<evidence type="ECO:0000256" key="3">
    <source>
        <dbReference type="ARBA" id="ARBA00022884"/>
    </source>
</evidence>
<name>A0A1G1Z542_9BACT</name>
<dbReference type="PANTHER" id="PTHR11205">
    <property type="entry name" value="RIBOSOMAL PROTEIN S7"/>
    <property type="match status" value="1"/>
</dbReference>
<evidence type="ECO:0000256" key="5">
    <source>
        <dbReference type="ARBA" id="ARBA00023274"/>
    </source>
</evidence>
<feature type="domain" description="Small ribosomal subunit protein uS7" evidence="7">
    <location>
        <begin position="1"/>
        <end position="148"/>
    </location>
</feature>
<dbReference type="Proteomes" id="UP000178744">
    <property type="component" value="Unassembled WGS sequence"/>
</dbReference>
<evidence type="ECO:0000313" key="9">
    <source>
        <dbReference type="Proteomes" id="UP000178744"/>
    </source>
</evidence>
<reference evidence="8 9" key="1">
    <citation type="journal article" date="2016" name="Nat. Commun.">
        <title>Thousands of microbial genomes shed light on interconnected biogeochemical processes in an aquifer system.</title>
        <authorList>
            <person name="Anantharaman K."/>
            <person name="Brown C.T."/>
            <person name="Hug L.A."/>
            <person name="Sharon I."/>
            <person name="Castelle C.J."/>
            <person name="Probst A.J."/>
            <person name="Thomas B.C."/>
            <person name="Singh A."/>
            <person name="Wilkins M.J."/>
            <person name="Karaoz U."/>
            <person name="Brodie E.L."/>
            <person name="Williams K.H."/>
            <person name="Hubbard S.S."/>
            <person name="Banfield J.F."/>
        </authorList>
    </citation>
    <scope>NUCLEOTIDE SEQUENCE [LARGE SCALE GENOMIC DNA]</scope>
</reference>
<keyword evidence="3 6" id="KW-0694">RNA-binding</keyword>
<dbReference type="GO" id="GO:0000049">
    <property type="term" value="F:tRNA binding"/>
    <property type="evidence" value="ECO:0007669"/>
    <property type="project" value="UniProtKB-UniRule"/>
</dbReference>
<evidence type="ECO:0000313" key="8">
    <source>
        <dbReference type="EMBL" id="OGY59758.1"/>
    </source>
</evidence>
<keyword evidence="2 6" id="KW-0699">rRNA-binding</keyword>
<gene>
    <name evidence="6" type="primary">rpsG</name>
    <name evidence="8" type="ORF">A3B23_01975</name>
</gene>
<evidence type="ECO:0000256" key="4">
    <source>
        <dbReference type="ARBA" id="ARBA00022980"/>
    </source>
</evidence>
<dbReference type="Pfam" id="PF00177">
    <property type="entry name" value="Ribosomal_S7"/>
    <property type="match status" value="1"/>
</dbReference>
<protein>
    <recommendedName>
        <fullName evidence="6">Small ribosomal subunit protein uS7</fullName>
    </recommendedName>
</protein>
<evidence type="ECO:0000256" key="1">
    <source>
        <dbReference type="ARBA" id="ARBA00007151"/>
    </source>
</evidence>
<comment type="function">
    <text evidence="6">One of the primary rRNA binding proteins, it binds directly to 16S rRNA where it nucleates assembly of the head domain of the 30S subunit. Is located at the subunit interface close to the decoding center, probably blocks exit of the E-site tRNA.</text>
</comment>
<accession>A0A1G1Z542</accession>
<evidence type="ECO:0000256" key="6">
    <source>
        <dbReference type="HAMAP-Rule" id="MF_00480"/>
    </source>
</evidence>
<dbReference type="STRING" id="1797690.A3B23_01975"/>
<dbReference type="GO" id="GO:0015935">
    <property type="term" value="C:small ribosomal subunit"/>
    <property type="evidence" value="ECO:0007669"/>
    <property type="project" value="InterPro"/>
</dbReference>
<dbReference type="GO" id="GO:0006412">
    <property type="term" value="P:translation"/>
    <property type="evidence" value="ECO:0007669"/>
    <property type="project" value="UniProtKB-UniRule"/>
</dbReference>
<dbReference type="PIRSF" id="PIRSF002122">
    <property type="entry name" value="RPS7p_RPS7a_RPS5e_RPS7o"/>
    <property type="match status" value="1"/>
</dbReference>
<evidence type="ECO:0000256" key="2">
    <source>
        <dbReference type="ARBA" id="ARBA00022730"/>
    </source>
</evidence>
<comment type="caution">
    <text evidence="8">The sequence shown here is derived from an EMBL/GenBank/DDBJ whole genome shotgun (WGS) entry which is preliminary data.</text>
</comment>
<organism evidence="8 9">
    <name type="scientific">Candidatus Colwellbacteria bacterium RIFCSPLOWO2_01_FULL_48_10</name>
    <dbReference type="NCBI Taxonomy" id="1797690"/>
    <lineage>
        <taxon>Bacteria</taxon>
        <taxon>Candidatus Colwelliibacteriota</taxon>
    </lineage>
</organism>
<dbReference type="GO" id="GO:0019843">
    <property type="term" value="F:rRNA binding"/>
    <property type="evidence" value="ECO:0007669"/>
    <property type="project" value="UniProtKB-UniRule"/>
</dbReference>